<dbReference type="Proteomes" id="UP000494163">
    <property type="component" value="Chromosome 3R"/>
</dbReference>
<evidence type="ECO:0000259" key="12">
    <source>
        <dbReference type="PROSITE" id="PS50157"/>
    </source>
</evidence>
<evidence type="ECO:0000256" key="2">
    <source>
        <dbReference type="ARBA" id="ARBA00022723"/>
    </source>
</evidence>
<comment type="subcellular location">
    <subcellularLocation>
        <location evidence="1">Nucleus</location>
    </subcellularLocation>
</comment>
<dbReference type="GO" id="GO:0003677">
    <property type="term" value="F:DNA binding"/>
    <property type="evidence" value="ECO:0007669"/>
    <property type="project" value="UniProtKB-KW"/>
</dbReference>
<feature type="domain" description="C2H2-type" evidence="12">
    <location>
        <begin position="394"/>
        <end position="421"/>
    </location>
</feature>
<dbReference type="SMART" id="SM00355">
    <property type="entry name" value="ZnF_C2H2"/>
    <property type="match status" value="8"/>
</dbReference>
<evidence type="ECO:0000256" key="6">
    <source>
        <dbReference type="ARBA" id="ARBA00023015"/>
    </source>
</evidence>
<dbReference type="FunFam" id="3.30.160.60:FF:001573">
    <property type="entry name" value="Zinc finger protein 407"/>
    <property type="match status" value="1"/>
</dbReference>
<organism evidence="13 14">
    <name type="scientific">Drosophila busckii</name>
    <name type="common">Fruit fly</name>
    <dbReference type="NCBI Taxonomy" id="30019"/>
    <lineage>
        <taxon>Eukaryota</taxon>
        <taxon>Metazoa</taxon>
        <taxon>Ecdysozoa</taxon>
        <taxon>Arthropoda</taxon>
        <taxon>Hexapoda</taxon>
        <taxon>Insecta</taxon>
        <taxon>Pterygota</taxon>
        <taxon>Neoptera</taxon>
        <taxon>Endopterygota</taxon>
        <taxon>Diptera</taxon>
        <taxon>Brachycera</taxon>
        <taxon>Muscomorpha</taxon>
        <taxon>Ephydroidea</taxon>
        <taxon>Drosophilidae</taxon>
        <taxon>Drosophila</taxon>
    </lineage>
</organism>
<dbReference type="OrthoDB" id="654211at2759"/>
<dbReference type="PANTHER" id="PTHR16515:SF49">
    <property type="entry name" value="GASTRULA ZINC FINGER PROTEIN XLCGF49.1-LIKE-RELATED"/>
    <property type="match status" value="1"/>
</dbReference>
<keyword evidence="6" id="KW-0805">Transcription regulation</keyword>
<dbReference type="FunFam" id="3.30.160.60:FF:003145">
    <property type="entry name" value="CG14655"/>
    <property type="match status" value="1"/>
</dbReference>
<gene>
    <name evidence="13" type="ORF">Dbus_chr3Rg132</name>
</gene>
<dbReference type="PANTHER" id="PTHR16515">
    <property type="entry name" value="PR DOMAIN ZINC FINGER PROTEIN"/>
    <property type="match status" value="1"/>
</dbReference>
<feature type="compositionally biased region" description="Low complexity" evidence="11">
    <location>
        <begin position="198"/>
        <end position="213"/>
    </location>
</feature>
<dbReference type="GO" id="GO:0008270">
    <property type="term" value="F:zinc ion binding"/>
    <property type="evidence" value="ECO:0007669"/>
    <property type="project" value="UniProtKB-KW"/>
</dbReference>
<feature type="domain" description="C2H2-type" evidence="12">
    <location>
        <begin position="282"/>
        <end position="309"/>
    </location>
</feature>
<keyword evidence="2" id="KW-0479">Metal-binding</keyword>
<keyword evidence="3" id="KW-0677">Repeat</keyword>
<evidence type="ECO:0000256" key="8">
    <source>
        <dbReference type="ARBA" id="ARBA00023163"/>
    </source>
</evidence>
<evidence type="ECO:0000256" key="5">
    <source>
        <dbReference type="ARBA" id="ARBA00022833"/>
    </source>
</evidence>
<dbReference type="InterPro" id="IPR013087">
    <property type="entry name" value="Znf_C2H2_type"/>
</dbReference>
<dbReference type="EMBL" id="CP012526">
    <property type="protein sequence ID" value="ALC45382.1"/>
    <property type="molecule type" value="Genomic_DNA"/>
</dbReference>
<dbReference type="FunFam" id="3.30.160.60:FF:000902">
    <property type="entry name" value="Zinc finger protein 445"/>
    <property type="match status" value="1"/>
</dbReference>
<dbReference type="PROSITE" id="PS50157">
    <property type="entry name" value="ZINC_FINGER_C2H2_2"/>
    <property type="match status" value="6"/>
</dbReference>
<dbReference type="OMA" id="IHLFTHT"/>
<accession>A0A0M4F2P2</accession>
<evidence type="ECO:0000256" key="7">
    <source>
        <dbReference type="ARBA" id="ARBA00023125"/>
    </source>
</evidence>
<dbReference type="InterPro" id="IPR036236">
    <property type="entry name" value="Znf_C2H2_sf"/>
</dbReference>
<feature type="domain" description="C2H2-type" evidence="12">
    <location>
        <begin position="166"/>
        <end position="190"/>
    </location>
</feature>
<dbReference type="GO" id="GO:0005634">
    <property type="term" value="C:nucleus"/>
    <property type="evidence" value="ECO:0007669"/>
    <property type="project" value="UniProtKB-SubCell"/>
</dbReference>
<feature type="domain" description="C2H2-type" evidence="12">
    <location>
        <begin position="338"/>
        <end position="365"/>
    </location>
</feature>
<keyword evidence="9" id="KW-0539">Nucleus</keyword>
<evidence type="ECO:0000256" key="10">
    <source>
        <dbReference type="PROSITE-ProRule" id="PRU00042"/>
    </source>
</evidence>
<evidence type="ECO:0000313" key="13">
    <source>
        <dbReference type="EMBL" id="ALC45382.1"/>
    </source>
</evidence>
<feature type="region of interest" description="Disordered" evidence="11">
    <location>
        <begin position="194"/>
        <end position="221"/>
    </location>
</feature>
<evidence type="ECO:0000256" key="11">
    <source>
        <dbReference type="SAM" id="MobiDB-lite"/>
    </source>
</evidence>
<keyword evidence="4 10" id="KW-0863">Zinc-finger</keyword>
<evidence type="ECO:0000256" key="1">
    <source>
        <dbReference type="ARBA" id="ARBA00004123"/>
    </source>
</evidence>
<dbReference type="AlphaFoldDB" id="A0A0M4F2P2"/>
<dbReference type="PROSITE" id="PS00028">
    <property type="entry name" value="ZINC_FINGER_C2H2_1"/>
    <property type="match status" value="6"/>
</dbReference>
<dbReference type="GO" id="GO:0010468">
    <property type="term" value="P:regulation of gene expression"/>
    <property type="evidence" value="ECO:0007669"/>
    <property type="project" value="TreeGrafter"/>
</dbReference>
<evidence type="ECO:0000256" key="9">
    <source>
        <dbReference type="ARBA" id="ARBA00023242"/>
    </source>
</evidence>
<keyword evidence="8" id="KW-0804">Transcription</keyword>
<name>A0A0M4F2P2_DROBS</name>
<reference evidence="13 14" key="1">
    <citation type="submission" date="2015-08" db="EMBL/GenBank/DDBJ databases">
        <title>Ancestral chromatin configuration constrains chromatin evolution on differentiating sex chromosomes in Drosophila.</title>
        <authorList>
            <person name="Zhou Q."/>
            <person name="Bachtrog D."/>
        </authorList>
    </citation>
    <scope>NUCLEOTIDE SEQUENCE [LARGE SCALE GENOMIC DNA]</scope>
    <source>
        <tissue evidence="13">Whole larvae</tissue>
    </source>
</reference>
<sequence length="536" mass="59383">MCAKSVLCPLCTVPSFNSIEALQQRLIKAANGPLACPFPNCKELFLGLDKLTIHLFSHTSLMSTPEEKTAPPTTTTTVAVDQTVSSSAAITSNLPSAPAVAKRRGKKSRAKTQVEPMVAVPPPTPARCDICEFNFRNEELRDIHIRLVHENAESMELPLGREQEPYKCHLCSKTFRMKGSLRVHLKVLHAVGTSSTINSNNSSSSSSNNNNNSANGHVISPTPKISICDRIRHKEATAATNGQAVTTSSSNSQPYALSGAICMLRQEQTSAAEEYGSAPKNWECDVCAKLFTTKYFLKKHKRLHTGEMPYTCQYCARTFTFQQSYHKHLLYHSEVKPHACNICGRAFKELSTLHNHQRIHSGEKPFKCELCGKCFRQRVSFLVHTRIHTGVMPYKCEQCQKTFRYKVSLRTHKCTASKDSTDNIQTPEQLIDALLESNAEVHQPHLEQSSASTVVNGGEQEALLSQTIDDIVVESCEKLGLCGMEPLQPQAVLLDSGVHFEGSSSPLQQLQNLHLQPTDQPSSDGELFQRYLMDAT</sequence>
<keyword evidence="7" id="KW-0238">DNA-binding</keyword>
<dbReference type="Pfam" id="PF00096">
    <property type="entry name" value="zf-C2H2"/>
    <property type="match status" value="5"/>
</dbReference>
<evidence type="ECO:0000256" key="3">
    <source>
        <dbReference type="ARBA" id="ARBA00022737"/>
    </source>
</evidence>
<dbReference type="SUPFAM" id="SSF57667">
    <property type="entry name" value="beta-beta-alpha zinc fingers"/>
    <property type="match status" value="4"/>
</dbReference>
<dbReference type="InterPro" id="IPR050331">
    <property type="entry name" value="Zinc_finger"/>
</dbReference>
<evidence type="ECO:0000256" key="4">
    <source>
        <dbReference type="ARBA" id="ARBA00022771"/>
    </source>
</evidence>
<keyword evidence="14" id="KW-1185">Reference proteome</keyword>
<evidence type="ECO:0000313" key="14">
    <source>
        <dbReference type="Proteomes" id="UP000494163"/>
    </source>
</evidence>
<dbReference type="Gene3D" id="3.30.160.60">
    <property type="entry name" value="Classic Zinc Finger"/>
    <property type="match status" value="6"/>
</dbReference>
<feature type="domain" description="C2H2-type" evidence="12">
    <location>
        <begin position="310"/>
        <end position="337"/>
    </location>
</feature>
<dbReference type="FunFam" id="3.30.160.60:FF:003317">
    <property type="entry name" value="Zinc finger protein 322"/>
    <property type="match status" value="1"/>
</dbReference>
<keyword evidence="5" id="KW-0862">Zinc</keyword>
<protein>
    <submittedName>
        <fullName evidence="13">CG14655</fullName>
    </submittedName>
</protein>
<proteinExistence type="predicted"/>
<dbReference type="STRING" id="30019.A0A0M4F2P2"/>
<feature type="domain" description="C2H2-type" evidence="12">
    <location>
        <begin position="366"/>
        <end position="393"/>
    </location>
</feature>